<comment type="caution">
    <text evidence="2">The sequence shown here is derived from an EMBL/GenBank/DDBJ whole genome shotgun (WGS) entry which is preliminary data.</text>
</comment>
<evidence type="ECO:0000313" key="2">
    <source>
        <dbReference type="EMBL" id="GEN57670.1"/>
    </source>
</evidence>
<name>A0A511X3Z1_9BACI</name>
<proteinExistence type="predicted"/>
<protein>
    <recommendedName>
        <fullName evidence="4">DUF3993 domain-containing protein</fullName>
    </recommendedName>
</protein>
<keyword evidence="1" id="KW-1133">Transmembrane helix</keyword>
<dbReference type="OrthoDB" id="2880030at2"/>
<gene>
    <name evidence="2" type="ORF">HAL01_21340</name>
</gene>
<evidence type="ECO:0000256" key="1">
    <source>
        <dbReference type="SAM" id="Phobius"/>
    </source>
</evidence>
<keyword evidence="1" id="KW-0812">Transmembrane</keyword>
<dbReference type="AlphaFoldDB" id="A0A511X3Z1"/>
<evidence type="ECO:0000313" key="3">
    <source>
        <dbReference type="Proteomes" id="UP000321400"/>
    </source>
</evidence>
<dbReference type="EMBL" id="BJYE01000036">
    <property type="protein sequence ID" value="GEN57670.1"/>
    <property type="molecule type" value="Genomic_DNA"/>
</dbReference>
<dbReference type="STRING" id="442899.SAMN05720591_1348"/>
<evidence type="ECO:0008006" key="4">
    <source>
        <dbReference type="Google" id="ProtNLM"/>
    </source>
</evidence>
<keyword evidence="1" id="KW-0472">Membrane</keyword>
<reference evidence="2 3" key="1">
    <citation type="submission" date="2019-07" db="EMBL/GenBank/DDBJ databases">
        <title>Whole genome shotgun sequence of Halolactibacillus alkaliphilus NBRC 103919.</title>
        <authorList>
            <person name="Hosoyama A."/>
            <person name="Uohara A."/>
            <person name="Ohji S."/>
            <person name="Ichikawa N."/>
        </authorList>
    </citation>
    <scope>NUCLEOTIDE SEQUENCE [LARGE SCALE GENOMIC DNA]</scope>
    <source>
        <strain evidence="2 3">NBRC 103919</strain>
    </source>
</reference>
<organism evidence="2 3">
    <name type="scientific">Halolactibacillus alkaliphilus</name>
    <dbReference type="NCBI Taxonomy" id="442899"/>
    <lineage>
        <taxon>Bacteria</taxon>
        <taxon>Bacillati</taxon>
        <taxon>Bacillota</taxon>
        <taxon>Bacilli</taxon>
        <taxon>Bacillales</taxon>
        <taxon>Bacillaceae</taxon>
        <taxon>Halolactibacillus</taxon>
    </lineage>
</organism>
<sequence length="191" mass="22069">MKKVIISFITLTMIIAGSVVVVKYVIEDAQTVSRVSEHQQASERQQIIHEVGELAALAPPSFTEERLIHLTMAYLALIKQPIDEDYHLTEVTSMEELYELFAEVATPNVSEPHLTYYFSETETGIYLRPTELPPWFDGGQPYDMLRVSDQKVIVRQMIEDIDLYGPYTIELHFGYDKRWKITDAQIVYHNN</sequence>
<accession>A0A511X3Z1</accession>
<dbReference type="RefSeq" id="WP_089803336.1">
    <property type="nucleotide sequence ID" value="NZ_BJYE01000036.1"/>
</dbReference>
<keyword evidence="3" id="KW-1185">Reference proteome</keyword>
<feature type="transmembrane region" description="Helical" evidence="1">
    <location>
        <begin position="6"/>
        <end position="26"/>
    </location>
</feature>
<dbReference type="Proteomes" id="UP000321400">
    <property type="component" value="Unassembled WGS sequence"/>
</dbReference>